<keyword evidence="3" id="KW-1185">Reference proteome</keyword>
<feature type="transmembrane region" description="Helical" evidence="1">
    <location>
        <begin position="52"/>
        <end position="70"/>
    </location>
</feature>
<reference evidence="2" key="1">
    <citation type="submission" date="2021-01" db="EMBL/GenBank/DDBJ databases">
        <authorList>
            <consortium name="Genoscope - CEA"/>
            <person name="William W."/>
        </authorList>
    </citation>
    <scope>NUCLEOTIDE SEQUENCE</scope>
</reference>
<gene>
    <name evidence="2" type="ORF">PPRIM_AZ9-3.1.T0960160</name>
</gene>
<organism evidence="2 3">
    <name type="scientific">Paramecium primaurelia</name>
    <dbReference type="NCBI Taxonomy" id="5886"/>
    <lineage>
        <taxon>Eukaryota</taxon>
        <taxon>Sar</taxon>
        <taxon>Alveolata</taxon>
        <taxon>Ciliophora</taxon>
        <taxon>Intramacronucleata</taxon>
        <taxon>Oligohymenophorea</taxon>
        <taxon>Peniculida</taxon>
        <taxon>Parameciidae</taxon>
        <taxon>Paramecium</taxon>
    </lineage>
</organism>
<keyword evidence="1" id="KW-1133">Transmembrane helix</keyword>
<proteinExistence type="predicted"/>
<evidence type="ECO:0000313" key="2">
    <source>
        <dbReference type="EMBL" id="CAD8094681.1"/>
    </source>
</evidence>
<dbReference type="AlphaFoldDB" id="A0A8S1NWK8"/>
<evidence type="ECO:0008006" key="4">
    <source>
        <dbReference type="Google" id="ProtNLM"/>
    </source>
</evidence>
<comment type="caution">
    <text evidence="2">The sequence shown here is derived from an EMBL/GenBank/DDBJ whole genome shotgun (WGS) entry which is preliminary data.</text>
</comment>
<keyword evidence="1" id="KW-0472">Membrane</keyword>
<evidence type="ECO:0000256" key="1">
    <source>
        <dbReference type="SAM" id="Phobius"/>
    </source>
</evidence>
<keyword evidence="1" id="KW-0812">Transmembrane</keyword>
<evidence type="ECO:0000313" key="3">
    <source>
        <dbReference type="Proteomes" id="UP000688137"/>
    </source>
</evidence>
<name>A0A8S1NWK8_PARPR</name>
<accession>A0A8S1NWK8</accession>
<dbReference type="EMBL" id="CAJJDM010000099">
    <property type="protein sequence ID" value="CAD8094681.1"/>
    <property type="molecule type" value="Genomic_DNA"/>
</dbReference>
<sequence>MQNNQEPLFNNVKNLRMFQNQKHEFILNLQVIKKNKRIKILKSKIYHIKSKIIWINIQYLNIINLFIRIFKYYNQQQYFERII</sequence>
<protein>
    <recommendedName>
        <fullName evidence="4">Transmembrane protein</fullName>
    </recommendedName>
</protein>
<dbReference type="Proteomes" id="UP000688137">
    <property type="component" value="Unassembled WGS sequence"/>
</dbReference>